<evidence type="ECO:0000259" key="2">
    <source>
        <dbReference type="Pfam" id="PF12708"/>
    </source>
</evidence>
<accession>A0ABS1HEJ7</accession>
<keyword evidence="1" id="KW-0732">Signal</keyword>
<dbReference type="InterPro" id="IPR026444">
    <property type="entry name" value="Secre_tail"/>
</dbReference>
<name>A0ABS1HEJ7_9BACT</name>
<gene>
    <name evidence="4" type="ORF">JIV24_02025</name>
</gene>
<dbReference type="InterPro" id="IPR024535">
    <property type="entry name" value="RHGA/B-epi-like_pectate_lyase"/>
</dbReference>
<feature type="domain" description="Rhamnogalacturonase A/B/Epimerase-like pectate lyase" evidence="2">
    <location>
        <begin position="68"/>
        <end position="243"/>
    </location>
</feature>
<dbReference type="Pfam" id="PF18962">
    <property type="entry name" value="Por_Secre_tail"/>
    <property type="match status" value="1"/>
</dbReference>
<dbReference type="NCBIfam" id="TIGR04183">
    <property type="entry name" value="Por_Secre_tail"/>
    <property type="match status" value="1"/>
</dbReference>
<feature type="signal peptide" evidence="1">
    <location>
        <begin position="1"/>
        <end position="26"/>
    </location>
</feature>
<sequence length="845" mass="92984">MKYIIQSIKTISFILILGLGIQLAHAQPPVHGPTTVPYSAFNTRLQEYVNTNPNEAQKGIIDVTLSPYSAAGDGNTDDTQALQNAIDDAYDNNFAVYLPAGKIFLVSQQLKLITVTESRRYGHQLLGDANGNKPIIRLIDGSGIGGANNYDDALIRFQYDNGQGGTEPAKHYTATFRNIDIDMGNNPAATALTMAGAQHCVIEDIKIYGEAFNVGIKDLPGSGGGSVNVHIIGGNIGIHQDQNRSCPTLIGLVLEEQKDYGIKLTNTQGPLVIAGFKISSTQALSANYNGIYLNNKNFNETVIGEITVVDHSLADLCLTDGSIEVSGVNGVGIRNGRQDLSLVNVYIKANKLIENGVHTAPYSFIQGDENQWKKISQHYYTSILDQSSVVIDGQSLNDRTNSYESTGTITDETPDESIYSKHSYGEIPDFNNPNLVDITTYGATTANQNPDDDDALAIQSAIDDVSNPESANYGKTVLIPRGNFGIDNPIVVKKGVKLIGTAKNISTIYANNPWKNENGAIITTVDDANGEIILSDFSIMGYPRMCYLRVQSGNSVVRDIMTEDKIAWGWPGTTDDWKRVNPRVATYLDFTMNAGGKVYQVCTGQLTKHDRWNPSPNEPDYHHVSIKNTSNPLAFYQISVEHHVFSPKVLVEDASNLTIFGFKYEGPAELLHIINSDNIKICGGNGNYYMDREGDQAIINISNSTNILLRNMARKTLHGRYIFGRDYPVNDITKFWVLDSETEVSPYHAILWYKKDSDTPAATNDEIQKNNEIQVYPNPIDDFVYVSLSNQAAQCQYRILDLSGRLMQQGFLKRNQINCSSLRPGVYVLNISSESGSYSIKVVKN</sequence>
<evidence type="ECO:0000256" key="1">
    <source>
        <dbReference type="SAM" id="SignalP"/>
    </source>
</evidence>
<dbReference type="EMBL" id="JAENRR010000003">
    <property type="protein sequence ID" value="MBK3516100.1"/>
    <property type="molecule type" value="Genomic_DNA"/>
</dbReference>
<proteinExistence type="predicted"/>
<feature type="domain" description="Secretion system C-terminal sorting" evidence="3">
    <location>
        <begin position="775"/>
        <end position="842"/>
    </location>
</feature>
<comment type="caution">
    <text evidence="4">The sequence shown here is derived from an EMBL/GenBank/DDBJ whole genome shotgun (WGS) entry which is preliminary data.</text>
</comment>
<feature type="chain" id="PRO_5046816209" evidence="1">
    <location>
        <begin position="27"/>
        <end position="845"/>
    </location>
</feature>
<dbReference type="Gene3D" id="2.160.20.10">
    <property type="entry name" value="Single-stranded right-handed beta-helix, Pectin lyase-like"/>
    <property type="match status" value="2"/>
</dbReference>
<evidence type="ECO:0000313" key="5">
    <source>
        <dbReference type="Proteomes" id="UP000605676"/>
    </source>
</evidence>
<dbReference type="Pfam" id="PF12708">
    <property type="entry name" value="Pect-lyase_RHGA_epim"/>
    <property type="match status" value="2"/>
</dbReference>
<dbReference type="RefSeq" id="WP_200463333.1">
    <property type="nucleotide sequence ID" value="NZ_JAENRR010000003.1"/>
</dbReference>
<evidence type="ECO:0000313" key="4">
    <source>
        <dbReference type="EMBL" id="MBK3516100.1"/>
    </source>
</evidence>
<feature type="domain" description="Rhamnogalacturonase A/B/Epimerase-like pectate lyase" evidence="2">
    <location>
        <begin position="437"/>
        <end position="516"/>
    </location>
</feature>
<dbReference type="InterPro" id="IPR011050">
    <property type="entry name" value="Pectin_lyase_fold/virulence"/>
</dbReference>
<evidence type="ECO:0000259" key="3">
    <source>
        <dbReference type="Pfam" id="PF18962"/>
    </source>
</evidence>
<keyword evidence="5" id="KW-1185">Reference proteome</keyword>
<reference evidence="4 5" key="1">
    <citation type="submission" date="2021-01" db="EMBL/GenBank/DDBJ databases">
        <title>Carboxyliciviraga sp.nov., isolated from coastal sediments.</title>
        <authorList>
            <person name="Lu D."/>
            <person name="Zhang T."/>
        </authorList>
    </citation>
    <scope>NUCLEOTIDE SEQUENCE [LARGE SCALE GENOMIC DNA]</scope>
    <source>
        <strain evidence="4 5">N1Y132</strain>
    </source>
</reference>
<dbReference type="SUPFAM" id="SSF51126">
    <property type="entry name" value="Pectin lyase-like"/>
    <property type="match status" value="2"/>
</dbReference>
<dbReference type="InterPro" id="IPR012334">
    <property type="entry name" value="Pectin_lyas_fold"/>
</dbReference>
<protein>
    <submittedName>
        <fullName evidence="4">T9SS type A sorting domain-containing protein</fullName>
    </submittedName>
</protein>
<dbReference type="Proteomes" id="UP000605676">
    <property type="component" value="Unassembled WGS sequence"/>
</dbReference>
<organism evidence="4 5">
    <name type="scientific">Carboxylicivirga marina</name>
    <dbReference type="NCBI Taxonomy" id="2800988"/>
    <lineage>
        <taxon>Bacteria</taxon>
        <taxon>Pseudomonadati</taxon>
        <taxon>Bacteroidota</taxon>
        <taxon>Bacteroidia</taxon>
        <taxon>Marinilabiliales</taxon>
        <taxon>Marinilabiliaceae</taxon>
        <taxon>Carboxylicivirga</taxon>
    </lineage>
</organism>